<keyword evidence="7 8" id="KW-0472">Membrane</keyword>
<feature type="transmembrane region" description="Helical" evidence="8">
    <location>
        <begin position="58"/>
        <end position="79"/>
    </location>
</feature>
<evidence type="ECO:0000313" key="10">
    <source>
        <dbReference type="Proteomes" id="UP000182264"/>
    </source>
</evidence>
<evidence type="ECO:0000256" key="1">
    <source>
        <dbReference type="ARBA" id="ARBA00004651"/>
    </source>
</evidence>
<feature type="transmembrane region" description="Helical" evidence="8">
    <location>
        <begin position="249"/>
        <end position="269"/>
    </location>
</feature>
<dbReference type="Pfam" id="PF03547">
    <property type="entry name" value="Mem_trans"/>
    <property type="match status" value="2"/>
</dbReference>
<keyword evidence="10" id="KW-1185">Reference proteome</keyword>
<keyword evidence="4" id="KW-1003">Cell membrane</keyword>
<dbReference type="AlphaFoldDB" id="A0A1L3GG85"/>
<evidence type="ECO:0000256" key="3">
    <source>
        <dbReference type="ARBA" id="ARBA00022448"/>
    </source>
</evidence>
<keyword evidence="3" id="KW-0813">Transport</keyword>
<dbReference type="PANTHER" id="PTHR36838">
    <property type="entry name" value="AUXIN EFFLUX CARRIER FAMILY PROTEIN"/>
    <property type="match status" value="1"/>
</dbReference>
<sequence length="299" mass="31818">MSNFVLIVVFVGLGLLFRRLKAFPKDSAQVLNMFALYVSLPALVLLKIPQLQIGREALLVAAVPWGLLILSAAFVLAAAAKFHWSRAQTGVLLLLVPLGNTSFMGVPMVNAFFGQQGIPYLIVYDQIGTMLIFALYGSLILALYGRDGTLRIGSIARRTLTFPPTLAVMAGLALRPWPYPDALQAALQGVSQSLTPLVMTAIGLQLNWRLPRHLLRPLGYGLLIKLLIAPLVTLGVCRLLGASGLHVDVAVFEAGMPPMVTAGAVAVIAGMESDLAIALIGIGIVVSFASLPLLFAILS</sequence>
<reference evidence="9 10" key="1">
    <citation type="journal article" date="2017" name="Genome Announc.">
        <title>Complete Genome Sequences of Two Acetylene-Fermenting Pelobacter acetylenicus Strains.</title>
        <authorList>
            <person name="Sutton J.M."/>
            <person name="Baesman S.M."/>
            <person name="Fierst J.L."/>
            <person name="Poret-Peterson A.T."/>
            <person name="Oremland R.S."/>
            <person name="Dunlap D.S."/>
            <person name="Akob D.M."/>
        </authorList>
    </citation>
    <scope>NUCLEOTIDE SEQUENCE [LARGE SCALE GENOMIC DNA]</scope>
    <source>
        <strain evidence="9 10">DSM 3247</strain>
    </source>
</reference>
<dbReference type="KEGG" id="pace:A6070_02055"/>
<organism evidence="9 10">
    <name type="scientific">Syntrophotalea acetylenica</name>
    <name type="common">Pelobacter acetylenicus</name>
    <dbReference type="NCBI Taxonomy" id="29542"/>
    <lineage>
        <taxon>Bacteria</taxon>
        <taxon>Pseudomonadati</taxon>
        <taxon>Thermodesulfobacteriota</taxon>
        <taxon>Desulfuromonadia</taxon>
        <taxon>Desulfuromonadales</taxon>
        <taxon>Syntrophotaleaceae</taxon>
        <taxon>Syntrophotalea</taxon>
    </lineage>
</organism>
<accession>A0A1L3GG85</accession>
<dbReference type="GO" id="GO:0055085">
    <property type="term" value="P:transmembrane transport"/>
    <property type="evidence" value="ECO:0007669"/>
    <property type="project" value="InterPro"/>
</dbReference>
<feature type="transmembrane region" description="Helical" evidence="8">
    <location>
        <begin position="218"/>
        <end position="237"/>
    </location>
</feature>
<feature type="transmembrane region" description="Helical" evidence="8">
    <location>
        <begin position="275"/>
        <end position="298"/>
    </location>
</feature>
<dbReference type="Proteomes" id="UP000182264">
    <property type="component" value="Chromosome"/>
</dbReference>
<protein>
    <recommendedName>
        <fullName evidence="11">AEC family transporter</fullName>
    </recommendedName>
</protein>
<dbReference type="Gene3D" id="1.20.1530.20">
    <property type="match status" value="1"/>
</dbReference>
<dbReference type="EMBL" id="CP015518">
    <property type="protein sequence ID" value="APG24984.1"/>
    <property type="molecule type" value="Genomic_DNA"/>
</dbReference>
<dbReference type="GO" id="GO:0005886">
    <property type="term" value="C:plasma membrane"/>
    <property type="evidence" value="ECO:0007669"/>
    <property type="project" value="UniProtKB-SubCell"/>
</dbReference>
<evidence type="ECO:0008006" key="11">
    <source>
        <dbReference type="Google" id="ProtNLM"/>
    </source>
</evidence>
<evidence type="ECO:0000256" key="4">
    <source>
        <dbReference type="ARBA" id="ARBA00022475"/>
    </source>
</evidence>
<dbReference type="PANTHER" id="PTHR36838:SF1">
    <property type="entry name" value="SLR1864 PROTEIN"/>
    <property type="match status" value="1"/>
</dbReference>
<evidence type="ECO:0000256" key="7">
    <source>
        <dbReference type="ARBA" id="ARBA00023136"/>
    </source>
</evidence>
<gene>
    <name evidence="9" type="ORF">A7E75_08095</name>
</gene>
<feature type="transmembrane region" description="Helical" evidence="8">
    <location>
        <begin position="29"/>
        <end position="46"/>
    </location>
</feature>
<comment type="similarity">
    <text evidence="2">Belongs to the auxin efflux carrier (TC 2.A.69) family.</text>
</comment>
<evidence type="ECO:0000256" key="2">
    <source>
        <dbReference type="ARBA" id="ARBA00010145"/>
    </source>
</evidence>
<dbReference type="InterPro" id="IPR004776">
    <property type="entry name" value="Mem_transp_PIN-like"/>
</dbReference>
<keyword evidence="5 8" id="KW-0812">Transmembrane</keyword>
<evidence type="ECO:0000256" key="5">
    <source>
        <dbReference type="ARBA" id="ARBA00022692"/>
    </source>
</evidence>
<evidence type="ECO:0000313" key="9">
    <source>
        <dbReference type="EMBL" id="APG24984.1"/>
    </source>
</evidence>
<feature type="transmembrane region" description="Helical" evidence="8">
    <location>
        <begin position="155"/>
        <end position="174"/>
    </location>
</feature>
<dbReference type="RefSeq" id="WP_072286832.1">
    <property type="nucleotide sequence ID" value="NZ_CP015455.1"/>
</dbReference>
<evidence type="ECO:0000256" key="6">
    <source>
        <dbReference type="ARBA" id="ARBA00022989"/>
    </source>
</evidence>
<comment type="subcellular location">
    <subcellularLocation>
        <location evidence="1">Cell membrane</location>
        <topology evidence="1">Multi-pass membrane protein</topology>
    </subcellularLocation>
</comment>
<name>A0A1L3GG85_SYNAC</name>
<evidence type="ECO:0000256" key="8">
    <source>
        <dbReference type="SAM" id="Phobius"/>
    </source>
</evidence>
<dbReference type="InterPro" id="IPR038770">
    <property type="entry name" value="Na+/solute_symporter_sf"/>
</dbReference>
<dbReference type="OrthoDB" id="9786183at2"/>
<feature type="transmembrane region" description="Helical" evidence="8">
    <location>
        <begin position="120"/>
        <end position="143"/>
    </location>
</feature>
<proteinExistence type="inferred from homology"/>
<keyword evidence="6 8" id="KW-1133">Transmembrane helix</keyword>
<feature type="transmembrane region" description="Helical" evidence="8">
    <location>
        <begin position="91"/>
        <end position="113"/>
    </location>
</feature>